<dbReference type="PANTHER" id="PTHR23308">
    <property type="entry name" value="NUCLEAR INHIBITOR OF PROTEIN PHOSPHATASE-1"/>
    <property type="match status" value="1"/>
</dbReference>
<evidence type="ECO:0000313" key="3">
    <source>
        <dbReference type="EMBL" id="BBY18553.1"/>
    </source>
</evidence>
<dbReference type="SUPFAM" id="SSF49879">
    <property type="entry name" value="SMAD/FHA domain"/>
    <property type="match status" value="1"/>
</dbReference>
<accession>A0AAD1MWA0</accession>
<dbReference type="EMBL" id="AP022586">
    <property type="protein sequence ID" value="BBY18553.1"/>
    <property type="molecule type" value="Genomic_DNA"/>
</dbReference>
<dbReference type="Gene3D" id="2.60.200.20">
    <property type="match status" value="1"/>
</dbReference>
<gene>
    <name evidence="3" type="ORF">MLIT_41450</name>
</gene>
<sequence length="347" mass="37160">MVPVAGEAVPALRIRCGEIPYTVRRGDAPILIGRELPAQIRLDDPRISRTHARIDVDGDHWVMTDAGSTNGMYVDGRRVDSVAIRDAATVRLGHAEGIAVILRVEDTTVGTATAVDIDVGVARAGAAVADRREELGHPRRRLEADGVIAQQALADFEVGRVWPSGEVRARLEQFLNWPPGTIAAVRAGHQVPEDESTEILSDTVQVAVMVDAADIALGNVKNRMKKAPPQDDPAYEDYVAGLLFDLRGLETMARNAGRTTRRPDVAVVLGDIRRTYNDVMARAAQAPGAPLSRRLYAARHAAELTVEETAGAAGVSVEAVADAEAGHFVGAADTTALETLVRRLATR</sequence>
<evidence type="ECO:0000256" key="1">
    <source>
        <dbReference type="ARBA" id="ARBA00022553"/>
    </source>
</evidence>
<dbReference type="InterPro" id="IPR050923">
    <property type="entry name" value="Cell_Proc_Reg/RNA_Proc"/>
</dbReference>
<keyword evidence="4" id="KW-1185">Reference proteome</keyword>
<evidence type="ECO:0000259" key="2">
    <source>
        <dbReference type="PROSITE" id="PS50006"/>
    </source>
</evidence>
<organism evidence="3 4">
    <name type="scientific">Mycolicibacterium litorale</name>
    <dbReference type="NCBI Taxonomy" id="758802"/>
    <lineage>
        <taxon>Bacteria</taxon>
        <taxon>Bacillati</taxon>
        <taxon>Actinomycetota</taxon>
        <taxon>Actinomycetes</taxon>
        <taxon>Mycobacteriales</taxon>
        <taxon>Mycobacteriaceae</taxon>
        <taxon>Mycolicibacterium</taxon>
    </lineage>
</organism>
<feature type="domain" description="FHA" evidence="2">
    <location>
        <begin position="30"/>
        <end position="79"/>
    </location>
</feature>
<dbReference type="InterPro" id="IPR000253">
    <property type="entry name" value="FHA_dom"/>
</dbReference>
<name>A0AAD1MWA0_9MYCO</name>
<dbReference type="Pfam" id="PF00498">
    <property type="entry name" value="FHA"/>
    <property type="match status" value="1"/>
</dbReference>
<dbReference type="InterPro" id="IPR008984">
    <property type="entry name" value="SMAD_FHA_dom_sf"/>
</dbReference>
<dbReference type="AlphaFoldDB" id="A0AAD1MWA0"/>
<proteinExistence type="predicted"/>
<dbReference type="SMART" id="SM00240">
    <property type="entry name" value="FHA"/>
    <property type="match status" value="1"/>
</dbReference>
<evidence type="ECO:0000313" key="4">
    <source>
        <dbReference type="Proteomes" id="UP000466607"/>
    </source>
</evidence>
<keyword evidence="1" id="KW-0597">Phosphoprotein</keyword>
<protein>
    <recommendedName>
        <fullName evidence="2">FHA domain-containing protein</fullName>
    </recommendedName>
</protein>
<dbReference type="Proteomes" id="UP000466607">
    <property type="component" value="Chromosome"/>
</dbReference>
<dbReference type="PROSITE" id="PS50006">
    <property type="entry name" value="FHA_DOMAIN"/>
    <property type="match status" value="1"/>
</dbReference>
<reference evidence="3 4" key="1">
    <citation type="journal article" date="2019" name="Emerg. Microbes Infect.">
        <title>Comprehensive subspecies identification of 175 nontuberculous mycobacteria species based on 7547 genomic profiles.</title>
        <authorList>
            <person name="Matsumoto Y."/>
            <person name="Kinjo T."/>
            <person name="Motooka D."/>
            <person name="Nabeya D."/>
            <person name="Jung N."/>
            <person name="Uechi K."/>
            <person name="Horii T."/>
            <person name="Iida T."/>
            <person name="Fujita J."/>
            <person name="Nakamura S."/>
        </authorList>
    </citation>
    <scope>NUCLEOTIDE SEQUENCE [LARGE SCALE GENOMIC DNA]</scope>
    <source>
        <strain evidence="3 4">JCM 17423</strain>
    </source>
</reference>